<dbReference type="GO" id="GO:0005737">
    <property type="term" value="C:cytoplasm"/>
    <property type="evidence" value="ECO:0007669"/>
    <property type="project" value="UniProtKB-SubCell"/>
</dbReference>
<evidence type="ECO:0000313" key="11">
    <source>
        <dbReference type="Proteomes" id="UP000749559"/>
    </source>
</evidence>
<keyword evidence="3" id="KW-0963">Cytoplasm</keyword>
<evidence type="ECO:0000256" key="4">
    <source>
        <dbReference type="ARBA" id="ARBA00022741"/>
    </source>
</evidence>
<dbReference type="InterPro" id="IPR009001">
    <property type="entry name" value="Transl_elong_EF1A/Init_IF2_C"/>
</dbReference>
<sequence>MIEASPNMPWFKGWTWFPRGAGTTLLEAIDNIRPAKREVERPLRLPIQNVYKVGGIGTVPVGRVQTGILKPGMAVTIAPTNITTEVRSVEMHHERLVEAIPGDNVGFNVKNVSVKDIKRGYVVGDLENDPPRKAKSFIAQMIILNHPGEIHNGYQPVLDCHTAHIACEFTEIQLKMDRQTGKVLEENPKTIKSGDAAVILMTPSKPMVVEAFTNYASLGRFAVRDMKQIVGVGVIRSVTKADPGK</sequence>
<protein>
    <recommendedName>
        <fullName evidence="12">Elongation factor 1-alpha</fullName>
    </recommendedName>
</protein>
<evidence type="ECO:0000256" key="1">
    <source>
        <dbReference type="ARBA" id="ARBA00004496"/>
    </source>
</evidence>
<dbReference type="SUPFAM" id="SSF50447">
    <property type="entry name" value="Translation proteins"/>
    <property type="match status" value="1"/>
</dbReference>
<dbReference type="Pfam" id="PF03144">
    <property type="entry name" value="GTP_EFTU_D2"/>
    <property type="match status" value="1"/>
</dbReference>
<evidence type="ECO:0000256" key="5">
    <source>
        <dbReference type="ARBA" id="ARBA00022768"/>
    </source>
</evidence>
<dbReference type="PANTHER" id="PTHR44830">
    <property type="entry name" value="ELONGATION FACTOR 1 ALPHA"/>
    <property type="match status" value="1"/>
</dbReference>
<evidence type="ECO:0000256" key="3">
    <source>
        <dbReference type="ARBA" id="ARBA00022490"/>
    </source>
</evidence>
<dbReference type="GO" id="GO:0003746">
    <property type="term" value="F:translation elongation factor activity"/>
    <property type="evidence" value="ECO:0007669"/>
    <property type="project" value="UniProtKB-KW"/>
</dbReference>
<dbReference type="InterPro" id="IPR054696">
    <property type="entry name" value="GTP-eEF1A_C"/>
</dbReference>
<keyword evidence="7" id="KW-0342">GTP-binding</keyword>
<dbReference type="FunFam" id="2.40.30.10:FF:000005">
    <property type="entry name" value="Elongation factor 1-alpha"/>
    <property type="match status" value="1"/>
</dbReference>
<dbReference type="GO" id="GO:0005525">
    <property type="term" value="F:GTP binding"/>
    <property type="evidence" value="ECO:0007669"/>
    <property type="project" value="UniProtKB-KW"/>
</dbReference>
<keyword evidence="4" id="KW-0547">Nucleotide-binding</keyword>
<reference evidence="10" key="1">
    <citation type="submission" date="2022-03" db="EMBL/GenBank/DDBJ databases">
        <authorList>
            <person name="Martin C."/>
        </authorList>
    </citation>
    <scope>NUCLEOTIDE SEQUENCE</scope>
</reference>
<dbReference type="SUPFAM" id="SSF50465">
    <property type="entry name" value="EF-Tu/eEF-1alpha/eIF2-gamma C-terminal domain"/>
    <property type="match status" value="1"/>
</dbReference>
<evidence type="ECO:0000256" key="6">
    <source>
        <dbReference type="ARBA" id="ARBA00022917"/>
    </source>
</evidence>
<dbReference type="PANTHER" id="PTHR44830:SF1">
    <property type="entry name" value="TR-TYPE G DOMAIN-CONTAINING PROTEIN"/>
    <property type="match status" value="1"/>
</dbReference>
<keyword evidence="5" id="KW-0251">Elongation factor</keyword>
<evidence type="ECO:0000259" key="9">
    <source>
        <dbReference type="Pfam" id="PF22594"/>
    </source>
</evidence>
<dbReference type="Gene3D" id="2.40.30.10">
    <property type="entry name" value="Translation factors"/>
    <property type="match status" value="2"/>
</dbReference>
<dbReference type="Pfam" id="PF22594">
    <property type="entry name" value="GTP-eEF1A_C"/>
    <property type="match status" value="1"/>
</dbReference>
<name>A0A8J1TFN0_OWEFU</name>
<evidence type="ECO:0008006" key="12">
    <source>
        <dbReference type="Google" id="ProtNLM"/>
    </source>
</evidence>
<comment type="caution">
    <text evidence="10">The sequence shown here is derived from an EMBL/GenBank/DDBJ whole genome shotgun (WGS) entry which is preliminary data.</text>
</comment>
<evidence type="ECO:0000259" key="8">
    <source>
        <dbReference type="Pfam" id="PF03144"/>
    </source>
</evidence>
<dbReference type="InterPro" id="IPR009000">
    <property type="entry name" value="Transl_B-barrel_sf"/>
</dbReference>
<feature type="domain" description="GTP-eEF1A C-terminal" evidence="9">
    <location>
        <begin position="136"/>
        <end position="236"/>
    </location>
</feature>
<dbReference type="AlphaFoldDB" id="A0A8J1TFN0"/>
<dbReference type="CDD" id="cd03693">
    <property type="entry name" value="EF1_alpha_II"/>
    <property type="match status" value="1"/>
</dbReference>
<evidence type="ECO:0000313" key="10">
    <source>
        <dbReference type="EMBL" id="CAH1798234.1"/>
    </source>
</evidence>
<accession>A0A8J1TFN0</accession>
<dbReference type="EMBL" id="CAIIXF020000011">
    <property type="protein sequence ID" value="CAH1798234.1"/>
    <property type="molecule type" value="Genomic_DNA"/>
</dbReference>
<keyword evidence="6" id="KW-0648">Protein biosynthesis</keyword>
<proteinExistence type="inferred from homology"/>
<dbReference type="FunFam" id="2.40.30.10:FF:000003">
    <property type="entry name" value="Elongation factor 1-alpha"/>
    <property type="match status" value="1"/>
</dbReference>
<feature type="domain" description="Translation elongation factor EFTu-like" evidence="8">
    <location>
        <begin position="57"/>
        <end position="123"/>
    </location>
</feature>
<keyword evidence="11" id="KW-1185">Reference proteome</keyword>
<evidence type="ECO:0000256" key="7">
    <source>
        <dbReference type="ARBA" id="ARBA00023134"/>
    </source>
</evidence>
<comment type="subcellular location">
    <subcellularLocation>
        <location evidence="1">Cytoplasm</location>
    </subcellularLocation>
</comment>
<organism evidence="10 11">
    <name type="scientific">Owenia fusiformis</name>
    <name type="common">Polychaete worm</name>
    <dbReference type="NCBI Taxonomy" id="6347"/>
    <lineage>
        <taxon>Eukaryota</taxon>
        <taxon>Metazoa</taxon>
        <taxon>Spiralia</taxon>
        <taxon>Lophotrochozoa</taxon>
        <taxon>Annelida</taxon>
        <taxon>Polychaeta</taxon>
        <taxon>Sedentaria</taxon>
        <taxon>Canalipalpata</taxon>
        <taxon>Sabellida</taxon>
        <taxon>Oweniida</taxon>
        <taxon>Oweniidae</taxon>
        <taxon>Owenia</taxon>
    </lineage>
</organism>
<dbReference type="OrthoDB" id="342024at2759"/>
<dbReference type="CDD" id="cd03705">
    <property type="entry name" value="EF1_alpha_III"/>
    <property type="match status" value="1"/>
</dbReference>
<comment type="similarity">
    <text evidence="2">Belongs to the TRAFAC class translation factor GTPase superfamily. Classic translation factor GTPase family. EF-Tu/EF-1A subfamily.</text>
</comment>
<dbReference type="InterPro" id="IPR004161">
    <property type="entry name" value="EFTu-like_2"/>
</dbReference>
<gene>
    <name evidence="10" type="ORF">OFUS_LOCUS22398</name>
</gene>
<dbReference type="Proteomes" id="UP000749559">
    <property type="component" value="Unassembled WGS sequence"/>
</dbReference>
<evidence type="ECO:0000256" key="2">
    <source>
        <dbReference type="ARBA" id="ARBA00007249"/>
    </source>
</evidence>